<accession>A0A7X5QWE2</accession>
<dbReference type="PANTHER" id="PTHR30386:SF19">
    <property type="entry name" value="MULTIDRUG EXPORT PROTEIN EMRA-RELATED"/>
    <property type="match status" value="1"/>
</dbReference>
<evidence type="ECO:0000313" key="11">
    <source>
        <dbReference type="EMBL" id="NID16645.1"/>
    </source>
</evidence>
<comment type="subcellular location">
    <subcellularLocation>
        <location evidence="1">Cell inner membrane</location>
        <topology evidence="1">Single-pass membrane protein</topology>
        <orientation evidence="1">Periplasmic side</orientation>
    </subcellularLocation>
</comment>
<dbReference type="InterPro" id="IPR058633">
    <property type="entry name" value="EmrA/FarA_HH"/>
</dbReference>
<comment type="caution">
    <text evidence="11">The sequence shown here is derived from an EMBL/GenBank/DDBJ whole genome shotgun (WGS) entry which is preliminary data.</text>
</comment>
<gene>
    <name evidence="11" type="ORF">HBF32_14325</name>
</gene>
<dbReference type="Proteomes" id="UP000518878">
    <property type="component" value="Unassembled WGS sequence"/>
</dbReference>
<keyword evidence="6 9" id="KW-0812">Transmembrane</keyword>
<evidence type="ECO:0000256" key="7">
    <source>
        <dbReference type="ARBA" id="ARBA00022989"/>
    </source>
</evidence>
<dbReference type="AlphaFoldDB" id="A0A7X5QWE2"/>
<dbReference type="PANTHER" id="PTHR30386">
    <property type="entry name" value="MEMBRANE FUSION SUBUNIT OF EMRAB-TOLC MULTIDRUG EFFLUX PUMP"/>
    <property type="match status" value="1"/>
</dbReference>
<comment type="similarity">
    <text evidence="2">Belongs to the membrane fusion protein (MFP) (TC 8.A.1) family.</text>
</comment>
<dbReference type="Gene3D" id="2.40.30.170">
    <property type="match status" value="1"/>
</dbReference>
<reference evidence="11 12" key="1">
    <citation type="journal article" date="2006" name="Int. J. Syst. Evol. Microbiol.">
        <title>Dyella yeojuensis sp. nov., isolated from greenhouse soil in Korea.</title>
        <authorList>
            <person name="Kim B.Y."/>
            <person name="Weon H.Y."/>
            <person name="Lee K.H."/>
            <person name="Seok S.J."/>
            <person name="Kwon S.W."/>
            <person name="Go S.J."/>
            <person name="Stackebrandt E."/>
        </authorList>
    </citation>
    <scope>NUCLEOTIDE SEQUENCE [LARGE SCALE GENOMIC DNA]</scope>
    <source>
        <strain evidence="11 12">DSM 17673</strain>
    </source>
</reference>
<evidence type="ECO:0000256" key="5">
    <source>
        <dbReference type="ARBA" id="ARBA00022519"/>
    </source>
</evidence>
<evidence type="ECO:0000256" key="1">
    <source>
        <dbReference type="ARBA" id="ARBA00004383"/>
    </source>
</evidence>
<evidence type="ECO:0000259" key="10">
    <source>
        <dbReference type="Pfam" id="PF25885"/>
    </source>
</evidence>
<dbReference type="InterPro" id="IPR050739">
    <property type="entry name" value="MFP"/>
</dbReference>
<dbReference type="Gene3D" id="2.40.50.100">
    <property type="match status" value="1"/>
</dbReference>
<keyword evidence="5" id="KW-0997">Cell inner membrane</keyword>
<protein>
    <submittedName>
        <fullName evidence="11">HlyD family efflux transporter periplasmic adaptor subunit</fullName>
    </submittedName>
</protein>
<keyword evidence="12" id="KW-1185">Reference proteome</keyword>
<feature type="transmembrane region" description="Helical" evidence="9">
    <location>
        <begin position="23"/>
        <end position="45"/>
    </location>
</feature>
<dbReference type="GO" id="GO:0046677">
    <property type="term" value="P:response to antibiotic"/>
    <property type="evidence" value="ECO:0007669"/>
    <property type="project" value="UniProtKB-ARBA"/>
</dbReference>
<evidence type="ECO:0000313" key="12">
    <source>
        <dbReference type="Proteomes" id="UP000518878"/>
    </source>
</evidence>
<keyword evidence="7 9" id="KW-1133">Transmembrane helix</keyword>
<keyword evidence="8 9" id="KW-0472">Membrane</keyword>
<organism evidence="11 12">
    <name type="scientific">Luteibacter yeojuensis</name>
    <dbReference type="NCBI Taxonomy" id="345309"/>
    <lineage>
        <taxon>Bacteria</taxon>
        <taxon>Pseudomonadati</taxon>
        <taxon>Pseudomonadota</taxon>
        <taxon>Gammaproteobacteria</taxon>
        <taxon>Lysobacterales</taxon>
        <taxon>Rhodanobacteraceae</taxon>
        <taxon>Luteibacter</taxon>
    </lineage>
</organism>
<evidence type="ECO:0000256" key="8">
    <source>
        <dbReference type="ARBA" id="ARBA00023136"/>
    </source>
</evidence>
<evidence type="ECO:0000256" key="6">
    <source>
        <dbReference type="ARBA" id="ARBA00022692"/>
    </source>
</evidence>
<evidence type="ECO:0000256" key="9">
    <source>
        <dbReference type="SAM" id="Phobius"/>
    </source>
</evidence>
<dbReference type="Gene3D" id="1.10.287.470">
    <property type="entry name" value="Helix hairpin bin"/>
    <property type="match status" value="1"/>
</dbReference>
<name>A0A7X5QWE2_9GAMM</name>
<dbReference type="Pfam" id="PF25885">
    <property type="entry name" value="HH_EMRA"/>
    <property type="match status" value="1"/>
</dbReference>
<proteinExistence type="inferred from homology"/>
<evidence type="ECO:0000256" key="4">
    <source>
        <dbReference type="ARBA" id="ARBA00022475"/>
    </source>
</evidence>
<dbReference type="SUPFAM" id="SSF111369">
    <property type="entry name" value="HlyD-like secretion proteins"/>
    <property type="match status" value="1"/>
</dbReference>
<dbReference type="EMBL" id="JAAQTL010000001">
    <property type="protein sequence ID" value="NID16645.1"/>
    <property type="molecule type" value="Genomic_DNA"/>
</dbReference>
<dbReference type="GO" id="GO:0015562">
    <property type="term" value="F:efflux transmembrane transporter activity"/>
    <property type="evidence" value="ECO:0007669"/>
    <property type="project" value="InterPro"/>
</dbReference>
<evidence type="ECO:0000256" key="2">
    <source>
        <dbReference type="ARBA" id="ARBA00009477"/>
    </source>
</evidence>
<dbReference type="GO" id="GO:0005886">
    <property type="term" value="C:plasma membrane"/>
    <property type="evidence" value="ECO:0007669"/>
    <property type="project" value="UniProtKB-SubCell"/>
</dbReference>
<feature type="domain" description="Multidrug export protein EmrA/FarA alpha-helical hairpin" evidence="10">
    <location>
        <begin position="97"/>
        <end position="217"/>
    </location>
</feature>
<sequence>MSPETTAPAGAVVAPPPKSRRGLFLKLLVIVLILAAIGWTVWYFVDGRWYEDTDDAYVNGNVVQITPQIAATVLSITADDGDLVHKGDVLVKLDDSDAQIALLSARAELANTVRRVRGLYNNVSSAQADVAVRQTAVDRARADYNRRRDLAKSGAISSEELSHALDALTSAESSLASAKQSYSTSKVLVDDTVVASHPDVRAAAAKLRSAILDEARTVILAPVDGYVAKRTVQLGQRVQPGAALMAVVPLHEVWIDANFKETQLTHMRIGQPVDVTADIYGGDVVYKAKIRSLGVGSGSAFSLLPAQNATGNWIKIVQRVPVRVVFTDPKQLDEKPLRLGLSTKVTVSLHDQGGPLLAQQAPTKPEFATDVYDRRLAGADEEIARVIHENASAGEGEKEKAPK</sequence>
<keyword evidence="4" id="KW-1003">Cell membrane</keyword>
<dbReference type="RefSeq" id="WP_166700275.1">
    <property type="nucleotide sequence ID" value="NZ_JAAQTL010000001.1"/>
</dbReference>
<evidence type="ECO:0000256" key="3">
    <source>
        <dbReference type="ARBA" id="ARBA00022448"/>
    </source>
</evidence>
<keyword evidence="3" id="KW-0813">Transport</keyword>
<dbReference type="GO" id="GO:1990961">
    <property type="term" value="P:xenobiotic detoxification by transmembrane export across the plasma membrane"/>
    <property type="evidence" value="ECO:0007669"/>
    <property type="project" value="UniProtKB-ARBA"/>
</dbReference>
<dbReference type="GO" id="GO:0015721">
    <property type="term" value="P:bile acid and bile salt transport"/>
    <property type="evidence" value="ECO:0007669"/>
    <property type="project" value="UniProtKB-ARBA"/>
</dbReference>
<dbReference type="FunFam" id="2.40.30.170:FF:000003">
    <property type="entry name" value="Multidrug resistance protein A"/>
    <property type="match status" value="1"/>
</dbReference>